<accession>A9DSF6</accession>
<dbReference type="HOGENOM" id="CLU_2770500_0_0_10"/>
<reference evidence="1 2" key="1">
    <citation type="journal article" date="2011" name="J. Bacteriol.">
        <title>Genome sequence of the algicidal bacterium Kordia algicida OT-1.</title>
        <authorList>
            <person name="Lee H.S."/>
            <person name="Kang S.G."/>
            <person name="Kwon K.K."/>
            <person name="Lee J.H."/>
            <person name="Kim S.J."/>
        </authorList>
    </citation>
    <scope>NUCLEOTIDE SEQUENCE [LARGE SCALE GENOMIC DNA]</scope>
    <source>
        <strain evidence="1 2">OT-1</strain>
    </source>
</reference>
<evidence type="ECO:0000313" key="1">
    <source>
        <dbReference type="EMBL" id="EDP96928.1"/>
    </source>
</evidence>
<gene>
    <name evidence="1" type="ORF">KAOT1_17233</name>
</gene>
<keyword evidence="2" id="KW-1185">Reference proteome</keyword>
<proteinExistence type="predicted"/>
<protein>
    <submittedName>
        <fullName evidence="1">Uncharacterized protein</fullName>
    </submittedName>
</protein>
<organism evidence="1 2">
    <name type="scientific">Kordia algicida OT-1</name>
    <dbReference type="NCBI Taxonomy" id="391587"/>
    <lineage>
        <taxon>Bacteria</taxon>
        <taxon>Pseudomonadati</taxon>
        <taxon>Bacteroidota</taxon>
        <taxon>Flavobacteriia</taxon>
        <taxon>Flavobacteriales</taxon>
        <taxon>Flavobacteriaceae</taxon>
        <taxon>Kordia</taxon>
    </lineage>
</organism>
<dbReference type="AlphaFoldDB" id="A9DSF6"/>
<comment type="caution">
    <text evidence="1">The sequence shown here is derived from an EMBL/GenBank/DDBJ whole genome shotgun (WGS) entry which is preliminary data.</text>
</comment>
<name>A9DSF6_9FLAO</name>
<sequence>MFLKYFSIALLSAVEIQICYANPLELTFRNSKGNRIFKYFNLSIKTIKKLAPKEASFLSFVLIFFTNQT</sequence>
<dbReference type="EMBL" id="ABIB01000003">
    <property type="protein sequence ID" value="EDP96928.1"/>
    <property type="molecule type" value="Genomic_DNA"/>
</dbReference>
<dbReference type="Proteomes" id="UP000002945">
    <property type="component" value="Unassembled WGS sequence"/>
</dbReference>
<evidence type="ECO:0000313" key="2">
    <source>
        <dbReference type="Proteomes" id="UP000002945"/>
    </source>
</evidence>